<dbReference type="InterPro" id="IPR013783">
    <property type="entry name" value="Ig-like_fold"/>
</dbReference>
<dbReference type="Proteomes" id="UP001597510">
    <property type="component" value="Unassembled WGS sequence"/>
</dbReference>
<keyword evidence="3" id="KW-1185">Reference proteome</keyword>
<dbReference type="InterPro" id="IPR055015">
    <property type="entry name" value="GCX_COOH"/>
</dbReference>
<dbReference type="NCBIfam" id="NF045639">
    <property type="entry name" value="GCX_COOH"/>
    <property type="match status" value="1"/>
</dbReference>
<dbReference type="Gene3D" id="2.60.40.10">
    <property type="entry name" value="Immunoglobulins"/>
    <property type="match status" value="1"/>
</dbReference>
<dbReference type="SMART" id="SM00089">
    <property type="entry name" value="PKD"/>
    <property type="match status" value="1"/>
</dbReference>
<evidence type="ECO:0000313" key="3">
    <source>
        <dbReference type="Proteomes" id="UP001597510"/>
    </source>
</evidence>
<dbReference type="InterPro" id="IPR035986">
    <property type="entry name" value="PKD_dom_sf"/>
</dbReference>
<accession>A0ABW5J5N0</accession>
<reference evidence="3" key="1">
    <citation type="journal article" date="2019" name="Int. J. Syst. Evol. Microbiol.">
        <title>The Global Catalogue of Microorganisms (GCM) 10K type strain sequencing project: providing services to taxonomists for standard genome sequencing and annotation.</title>
        <authorList>
            <consortium name="The Broad Institute Genomics Platform"/>
            <consortium name="The Broad Institute Genome Sequencing Center for Infectious Disease"/>
            <person name="Wu L."/>
            <person name="Ma J."/>
        </authorList>
    </citation>
    <scope>NUCLEOTIDE SEQUENCE [LARGE SCALE GENOMIC DNA]</scope>
    <source>
        <strain evidence="3">KCTC 52344</strain>
    </source>
</reference>
<dbReference type="Pfam" id="PF18911">
    <property type="entry name" value="PKD_4"/>
    <property type="match status" value="1"/>
</dbReference>
<feature type="domain" description="PKD" evidence="1">
    <location>
        <begin position="466"/>
        <end position="539"/>
    </location>
</feature>
<proteinExistence type="predicted"/>
<gene>
    <name evidence="2" type="ORF">ACFSR2_03200</name>
</gene>
<dbReference type="RefSeq" id="WP_340236270.1">
    <property type="nucleotide sequence ID" value="NZ_JBBEWC010000006.1"/>
</dbReference>
<dbReference type="InterPro" id="IPR022409">
    <property type="entry name" value="PKD/Chitinase_dom"/>
</dbReference>
<dbReference type="InterPro" id="IPR011041">
    <property type="entry name" value="Quinoprot_gluc/sorb_DH_b-prop"/>
</dbReference>
<dbReference type="InterPro" id="IPR000601">
    <property type="entry name" value="PKD_dom"/>
</dbReference>
<sequence>MKNTLLVLMTSINLIACAQEKSYDEYKKGGKGEDVLPSAITPTQSDVSISLFKKLGHLPVRVVHDPATNTLYTCNIDGWVFKVPIVNGVAGEESGFLPPNEHQINYLQGMVFYNNTFILVGNHNYENSSDGYGVVEKCTILPNGERQWTTMLKTDVYPSSGTLFDHAFAGICLSPNKDSVYIASGSRTDHGEVKNSGNYIGLREVPLTAKIFRIPINATNIQLPNDETALTNSGFVFARGVRNEFDMAFNSENRLFGIENSGDRDDPEEMNWLQKDKHYGFPWRIGGNDTPMQYTPYNASQDKLIPADALARNIFYNDPGYPARPSGVTFVEPIKNIGPDANWVRNPSTGTMYQSAEITTFTGHRSPSGLVFDIDSTLQMPYTGSGFMLAYSPEGEGGYLPDEDRAGDLCQLKLVYDAASNNYKVSTKRLITGFIKLTDAEKVGNVIYVVDLAANLWKVTLPKLVAPVSNFLAIQSDNCLRKFSFQNQSANEPMTYLWNFGDGTTSTEKNPVHQYATAGNYNVTLTTRNPQGSTSKQSVISIADPYIITNPISGNASIKGAKTIQANNLIYSGANVIYKAEKHILLKPGFRVDVGSVFLSGIGGCEN</sequence>
<evidence type="ECO:0000313" key="2">
    <source>
        <dbReference type="EMBL" id="MFD2519875.1"/>
    </source>
</evidence>
<comment type="caution">
    <text evidence="2">The sequence shown here is derived from an EMBL/GenBank/DDBJ whole genome shotgun (WGS) entry which is preliminary data.</text>
</comment>
<dbReference type="CDD" id="cd00146">
    <property type="entry name" value="PKD"/>
    <property type="match status" value="1"/>
</dbReference>
<evidence type="ECO:0000259" key="1">
    <source>
        <dbReference type="PROSITE" id="PS50093"/>
    </source>
</evidence>
<dbReference type="SUPFAM" id="SSF49299">
    <property type="entry name" value="PKD domain"/>
    <property type="match status" value="1"/>
</dbReference>
<organism evidence="2 3">
    <name type="scientific">Emticicia soli</name>
    <dbReference type="NCBI Taxonomy" id="2027878"/>
    <lineage>
        <taxon>Bacteria</taxon>
        <taxon>Pseudomonadati</taxon>
        <taxon>Bacteroidota</taxon>
        <taxon>Cytophagia</taxon>
        <taxon>Cytophagales</taxon>
        <taxon>Leadbetterellaceae</taxon>
        <taxon>Emticicia</taxon>
    </lineage>
</organism>
<dbReference type="EMBL" id="JBHULC010000003">
    <property type="protein sequence ID" value="MFD2519875.1"/>
    <property type="molecule type" value="Genomic_DNA"/>
</dbReference>
<dbReference type="PROSITE" id="PS50093">
    <property type="entry name" value="PKD"/>
    <property type="match status" value="1"/>
</dbReference>
<name>A0ABW5J5N0_9BACT</name>
<protein>
    <submittedName>
        <fullName evidence="2">PKD domain-containing protein</fullName>
    </submittedName>
</protein>
<dbReference type="Gene3D" id="2.120.10.30">
    <property type="entry name" value="TolB, C-terminal domain"/>
    <property type="match status" value="1"/>
</dbReference>
<dbReference type="SUPFAM" id="SSF50952">
    <property type="entry name" value="Soluble quinoprotein glucose dehydrogenase"/>
    <property type="match status" value="1"/>
</dbReference>
<dbReference type="InterPro" id="IPR011042">
    <property type="entry name" value="6-blade_b-propeller_TolB-like"/>
</dbReference>